<keyword evidence="1" id="KW-0812">Transmembrane</keyword>
<accession>A0A7G7G2E4</accession>
<dbReference type="RefSeq" id="WP_185269994.1">
    <property type="nucleotide sequence ID" value="NZ_CP055155.1"/>
</dbReference>
<dbReference type="AlphaFoldDB" id="A0A7G7G2E4"/>
<dbReference type="Pfam" id="PF12647">
    <property type="entry name" value="RNHCP"/>
    <property type="match status" value="1"/>
</dbReference>
<dbReference type="KEGG" id="aswu:HUW51_00800"/>
<feature type="transmembrane region" description="Helical" evidence="1">
    <location>
        <begin position="76"/>
        <end position="97"/>
    </location>
</feature>
<proteinExistence type="predicted"/>
<sequence length="98" mass="11743">MKDTKKCPHCGQWSHWNQNPEDRCEHCRNPLDPITLNRQQAKYDLQQQEKQRFSLDLIRINPDDSWFIRFTKKVGLGFQLIFVAIITFFIWFIAFVAA</sequence>
<keyword evidence="3" id="KW-0614">Plasmid</keyword>
<evidence type="ECO:0000313" key="3">
    <source>
        <dbReference type="EMBL" id="QNF31328.1"/>
    </source>
</evidence>
<feature type="domain" description="RNHCP" evidence="2">
    <location>
        <begin position="3"/>
        <end position="64"/>
    </location>
</feature>
<dbReference type="InterPro" id="IPR024439">
    <property type="entry name" value="RNHCP"/>
</dbReference>
<organism evidence="3 4">
    <name type="scientific">Adhaeribacter swui</name>
    <dbReference type="NCBI Taxonomy" id="2086471"/>
    <lineage>
        <taxon>Bacteria</taxon>
        <taxon>Pseudomonadati</taxon>
        <taxon>Bacteroidota</taxon>
        <taxon>Cytophagia</taxon>
        <taxon>Cytophagales</taxon>
        <taxon>Hymenobacteraceae</taxon>
        <taxon>Adhaeribacter</taxon>
    </lineage>
</organism>
<keyword evidence="1" id="KW-1133">Transmembrane helix</keyword>
<keyword evidence="1" id="KW-0472">Membrane</keyword>
<keyword evidence="4" id="KW-1185">Reference proteome</keyword>
<evidence type="ECO:0000256" key="1">
    <source>
        <dbReference type="SAM" id="Phobius"/>
    </source>
</evidence>
<dbReference type="Proteomes" id="UP000515237">
    <property type="component" value="Plasmid unnamed2"/>
</dbReference>
<evidence type="ECO:0000259" key="2">
    <source>
        <dbReference type="Pfam" id="PF12647"/>
    </source>
</evidence>
<reference evidence="3 4" key="1">
    <citation type="journal article" date="2018" name="Int. J. Syst. Evol. Microbiol.">
        <title>Adhaeribacter swui sp. nov., isolated from wet mud.</title>
        <authorList>
            <person name="Kim D.U."/>
            <person name="Kim K.W."/>
            <person name="Kang M.S."/>
            <person name="Kim J.Y."/>
            <person name="Jang J.H."/>
            <person name="Kim M.K."/>
        </authorList>
    </citation>
    <scope>NUCLEOTIDE SEQUENCE [LARGE SCALE GENOMIC DNA]</scope>
    <source>
        <strain evidence="3 4">KCTC 52873</strain>
        <plasmid evidence="3">unnamed2</plasmid>
    </source>
</reference>
<name>A0A7G7G2E4_9BACT</name>
<gene>
    <name evidence="3" type="ORF">HUW51_00800</name>
</gene>
<dbReference type="EMBL" id="CP055155">
    <property type="protein sequence ID" value="QNF31328.1"/>
    <property type="molecule type" value="Genomic_DNA"/>
</dbReference>
<protein>
    <submittedName>
        <fullName evidence="3">RNHCP domain-containing protein</fullName>
    </submittedName>
</protein>
<evidence type="ECO:0000313" key="4">
    <source>
        <dbReference type="Proteomes" id="UP000515237"/>
    </source>
</evidence>
<geneLocation type="plasmid" evidence="3 4">
    <name>unnamed2</name>
</geneLocation>